<dbReference type="GO" id="GO:0016887">
    <property type="term" value="F:ATP hydrolysis activity"/>
    <property type="evidence" value="ECO:0007669"/>
    <property type="project" value="InterPro"/>
</dbReference>
<dbReference type="InterPro" id="IPR003439">
    <property type="entry name" value="ABC_transporter-like_ATP-bd"/>
</dbReference>
<feature type="domain" description="ABC transporter" evidence="5">
    <location>
        <begin position="4"/>
        <end position="230"/>
    </location>
</feature>
<dbReference type="PANTHER" id="PTHR42711:SF5">
    <property type="entry name" value="ABC TRANSPORTER ATP-BINDING PROTEIN NATA"/>
    <property type="match status" value="1"/>
</dbReference>
<dbReference type="GO" id="GO:0005524">
    <property type="term" value="F:ATP binding"/>
    <property type="evidence" value="ECO:0007669"/>
    <property type="project" value="UniProtKB-KW"/>
</dbReference>
<evidence type="ECO:0000256" key="3">
    <source>
        <dbReference type="ARBA" id="ARBA00022741"/>
    </source>
</evidence>
<evidence type="ECO:0000313" key="9">
    <source>
        <dbReference type="Proteomes" id="UP000582213"/>
    </source>
</evidence>
<reference evidence="6 9" key="2">
    <citation type="submission" date="2020-08" db="EMBL/GenBank/DDBJ databases">
        <title>Genomic Encyclopedia of Type Strains, Phase IV (KMG-IV): sequencing the most valuable type-strain genomes for metagenomic binning, comparative biology and taxonomic classification.</title>
        <authorList>
            <person name="Goeker M."/>
        </authorList>
    </citation>
    <scope>NUCLEOTIDE SEQUENCE [LARGE SCALE GENOMIC DNA]</scope>
    <source>
        <strain evidence="6 9">DSM 12421</strain>
    </source>
</reference>
<dbReference type="Pfam" id="PF00005">
    <property type="entry name" value="ABC_tran"/>
    <property type="match status" value="1"/>
</dbReference>
<name>A0A650CER2_SULOH</name>
<dbReference type="PANTHER" id="PTHR42711">
    <property type="entry name" value="ABC TRANSPORTER ATP-BINDING PROTEIN"/>
    <property type="match status" value="1"/>
</dbReference>
<keyword evidence="4 7" id="KW-0067">ATP-binding</keyword>
<organism evidence="7 8">
    <name type="scientific">Sulfurisphaera ohwakuensis</name>
    <dbReference type="NCBI Taxonomy" id="69656"/>
    <lineage>
        <taxon>Archaea</taxon>
        <taxon>Thermoproteota</taxon>
        <taxon>Thermoprotei</taxon>
        <taxon>Sulfolobales</taxon>
        <taxon>Sulfolobaceae</taxon>
        <taxon>Sulfurisphaera</taxon>
    </lineage>
</organism>
<reference evidence="7 8" key="1">
    <citation type="submission" date="2019-10" db="EMBL/GenBank/DDBJ databases">
        <title>Genome Sequences from Six Type Strain Members of the Archaeal Family Sulfolobaceae: Acidianus ambivalens, Acidianus infernus, Metallosphaera prunae, Stygiolobus azoricus, Sulfolobus metallicus, and Sulfurisphaera ohwakuensis.</title>
        <authorList>
            <person name="Counts J.A."/>
            <person name="Kelly R.M."/>
        </authorList>
    </citation>
    <scope>NUCLEOTIDE SEQUENCE [LARGE SCALE GENOMIC DNA]</scope>
    <source>
        <strain evidence="7 8">TA-1</strain>
    </source>
</reference>
<evidence type="ECO:0000313" key="7">
    <source>
        <dbReference type="EMBL" id="QGR16262.1"/>
    </source>
</evidence>
<dbReference type="CDD" id="cd03230">
    <property type="entry name" value="ABC_DR_subfamily_A"/>
    <property type="match status" value="1"/>
</dbReference>
<dbReference type="PROSITE" id="PS50893">
    <property type="entry name" value="ABC_TRANSPORTER_2"/>
    <property type="match status" value="1"/>
</dbReference>
<dbReference type="SMART" id="SM00382">
    <property type="entry name" value="AAA"/>
    <property type="match status" value="1"/>
</dbReference>
<dbReference type="Gene3D" id="3.40.50.300">
    <property type="entry name" value="P-loop containing nucleotide triphosphate hydrolases"/>
    <property type="match status" value="1"/>
</dbReference>
<keyword evidence="2" id="KW-0813">Transport</keyword>
<evidence type="ECO:0000259" key="5">
    <source>
        <dbReference type="PROSITE" id="PS50893"/>
    </source>
</evidence>
<dbReference type="InterPro" id="IPR003593">
    <property type="entry name" value="AAA+_ATPase"/>
</dbReference>
<protein>
    <submittedName>
        <fullName evidence="6">ABC-2 type transport system ATP-binding protein</fullName>
    </submittedName>
    <submittedName>
        <fullName evidence="7">ATP-binding cassette domain-containing protein</fullName>
    </submittedName>
</protein>
<evidence type="ECO:0000256" key="2">
    <source>
        <dbReference type="ARBA" id="ARBA00022448"/>
    </source>
</evidence>
<keyword evidence="3" id="KW-0547">Nucleotide-binding</keyword>
<dbReference type="SUPFAM" id="SSF52540">
    <property type="entry name" value="P-loop containing nucleoside triphosphate hydrolases"/>
    <property type="match status" value="1"/>
</dbReference>
<dbReference type="InterPro" id="IPR050763">
    <property type="entry name" value="ABC_transporter_ATP-binding"/>
</dbReference>
<dbReference type="Proteomes" id="UP000427373">
    <property type="component" value="Chromosome"/>
</dbReference>
<dbReference type="RefSeq" id="WP_156013828.1">
    <property type="nucleotide sequence ID" value="NZ_AP031374.1"/>
</dbReference>
<dbReference type="GeneID" id="95643268"/>
<accession>A0A650CER2</accession>
<evidence type="ECO:0000256" key="4">
    <source>
        <dbReference type="ARBA" id="ARBA00022840"/>
    </source>
</evidence>
<sequence length="242" mass="27617">MHIIEVEDLWKIYKNGIEALRGISFTVDEGEIFSFLGPNGAGKTTTIKILSCVLKPSKGKVVVNGFSSPKECEKIRKIITTVPQEFQGFSDLTVRENIEYFAKLYDTTDKVDEIIQKLNLKEHERKRFKELSGGLKRKVAIACGLVGNPKVIFLDEPTVGLDPKSRRNLWELIKSLKDMKITIFLATHYLEEAERLADRVGVLYKGKIVRISTPSELMNEFKKENLEEAYLALMEEMKSEEE</sequence>
<dbReference type="Proteomes" id="UP000582213">
    <property type="component" value="Unassembled WGS sequence"/>
</dbReference>
<proteinExistence type="inferred from homology"/>
<dbReference type="EMBL" id="CP045484">
    <property type="protein sequence ID" value="QGR16262.1"/>
    <property type="molecule type" value="Genomic_DNA"/>
</dbReference>
<evidence type="ECO:0000256" key="1">
    <source>
        <dbReference type="ARBA" id="ARBA00005417"/>
    </source>
</evidence>
<dbReference type="KEGG" id="soh:D1869_02905"/>
<comment type="similarity">
    <text evidence="1">Belongs to the ABC transporter superfamily.</text>
</comment>
<keyword evidence="8" id="KW-1185">Reference proteome</keyword>
<dbReference type="OrthoDB" id="87732at2157"/>
<dbReference type="InterPro" id="IPR027417">
    <property type="entry name" value="P-loop_NTPase"/>
</dbReference>
<evidence type="ECO:0000313" key="8">
    <source>
        <dbReference type="Proteomes" id="UP000427373"/>
    </source>
</evidence>
<dbReference type="EMBL" id="JACHFY010000002">
    <property type="protein sequence ID" value="MBB5252797.1"/>
    <property type="molecule type" value="Genomic_DNA"/>
</dbReference>
<gene>
    <name evidence="7" type="ORF">D1869_02905</name>
    <name evidence="6" type="ORF">HNQ62_000530</name>
</gene>
<dbReference type="AlphaFoldDB" id="A0A650CER2"/>
<evidence type="ECO:0000313" key="6">
    <source>
        <dbReference type="EMBL" id="MBB5252797.1"/>
    </source>
</evidence>